<feature type="signal peptide" evidence="5">
    <location>
        <begin position="1"/>
        <end position="21"/>
    </location>
</feature>
<evidence type="ECO:0000313" key="8">
    <source>
        <dbReference type="Proteomes" id="UP000008311"/>
    </source>
</evidence>
<evidence type="ECO:0000313" key="7">
    <source>
        <dbReference type="EMBL" id="EEF45148.1"/>
    </source>
</evidence>
<dbReference type="FunCoup" id="B9RU29">
    <property type="interactions" value="74"/>
</dbReference>
<feature type="domain" description="Pectinesterase inhibitor" evidence="6">
    <location>
        <begin position="30"/>
        <end position="178"/>
    </location>
</feature>
<sequence>MDSTIFLFLLLSLAFPHYIFNHQLLIFVNGDMGLIQQTCKNTKHYDLCVSTLKSNATSSKADTKGLALIMVAAGVANATDTSSYLSSQLLRATNDTILKKVLKECADKYGYAGDSLQDSVQDLTGETYDYAYIHIMAAADYPNACHNSFRRVPGLAYPQEIARREQGLEHICDVVLGIVDVLVY</sequence>
<name>B9RU29_RICCO</name>
<dbReference type="SMART" id="SM00856">
    <property type="entry name" value="PMEI"/>
    <property type="match status" value="1"/>
</dbReference>
<dbReference type="GO" id="GO:0048281">
    <property type="term" value="P:inflorescence morphogenesis"/>
    <property type="evidence" value="ECO:0000318"/>
    <property type="project" value="GO_Central"/>
</dbReference>
<evidence type="ECO:0000256" key="4">
    <source>
        <dbReference type="ARBA" id="ARBA00038471"/>
    </source>
</evidence>
<accession>B9RU29</accession>
<evidence type="ECO:0000256" key="1">
    <source>
        <dbReference type="ARBA" id="ARBA00022729"/>
    </source>
</evidence>
<dbReference type="Pfam" id="PF04043">
    <property type="entry name" value="PMEI"/>
    <property type="match status" value="1"/>
</dbReference>
<keyword evidence="2" id="KW-1015">Disulfide bond</keyword>
<dbReference type="OMA" id="YDYAYLH"/>
<dbReference type="PANTHER" id="PTHR35357">
    <property type="entry name" value="OS02G0537100 PROTEIN"/>
    <property type="match status" value="1"/>
</dbReference>
<gene>
    <name evidence="7" type="ORF">RCOM_1461050</name>
</gene>
<dbReference type="GO" id="GO:0004857">
    <property type="term" value="F:enzyme inhibitor activity"/>
    <property type="evidence" value="ECO:0000318"/>
    <property type="project" value="GO_Central"/>
</dbReference>
<dbReference type="NCBIfam" id="TIGR01614">
    <property type="entry name" value="PME_inhib"/>
    <property type="match status" value="1"/>
</dbReference>
<proteinExistence type="inferred from homology"/>
<dbReference type="FunFam" id="1.20.140.40:FF:000011">
    <property type="entry name" value="Cell wall / vacuolar inhibitor of fructosidase 2"/>
    <property type="match status" value="1"/>
</dbReference>
<dbReference type="PANTHER" id="PTHR35357:SF8">
    <property type="entry name" value="OS01G0111000 PROTEIN"/>
    <property type="match status" value="1"/>
</dbReference>
<dbReference type="KEGG" id="rcu:8259139"/>
<organism evidence="7 8">
    <name type="scientific">Ricinus communis</name>
    <name type="common">Castor bean</name>
    <dbReference type="NCBI Taxonomy" id="3988"/>
    <lineage>
        <taxon>Eukaryota</taxon>
        <taxon>Viridiplantae</taxon>
        <taxon>Streptophyta</taxon>
        <taxon>Embryophyta</taxon>
        <taxon>Tracheophyta</taxon>
        <taxon>Spermatophyta</taxon>
        <taxon>Magnoliopsida</taxon>
        <taxon>eudicotyledons</taxon>
        <taxon>Gunneridae</taxon>
        <taxon>Pentapetalae</taxon>
        <taxon>rosids</taxon>
        <taxon>fabids</taxon>
        <taxon>Malpighiales</taxon>
        <taxon>Euphorbiaceae</taxon>
        <taxon>Acalyphoideae</taxon>
        <taxon>Acalypheae</taxon>
        <taxon>Ricinus</taxon>
    </lineage>
</organism>
<dbReference type="InterPro" id="IPR035513">
    <property type="entry name" value="Invertase/methylesterase_inhib"/>
</dbReference>
<dbReference type="Proteomes" id="UP000008311">
    <property type="component" value="Unassembled WGS sequence"/>
</dbReference>
<evidence type="ECO:0000256" key="3">
    <source>
        <dbReference type="ARBA" id="ARBA00023180"/>
    </source>
</evidence>
<reference evidence="8" key="1">
    <citation type="journal article" date="2010" name="Nat. Biotechnol.">
        <title>Draft genome sequence of the oilseed species Ricinus communis.</title>
        <authorList>
            <person name="Chan A.P."/>
            <person name="Crabtree J."/>
            <person name="Zhao Q."/>
            <person name="Lorenzi H."/>
            <person name="Orvis J."/>
            <person name="Puiu D."/>
            <person name="Melake-Berhan A."/>
            <person name="Jones K.M."/>
            <person name="Redman J."/>
            <person name="Chen G."/>
            <person name="Cahoon E.B."/>
            <person name="Gedil M."/>
            <person name="Stanke M."/>
            <person name="Haas B.J."/>
            <person name="Wortman J.R."/>
            <person name="Fraser-Liggett C.M."/>
            <person name="Ravel J."/>
            <person name="Rabinowicz P.D."/>
        </authorList>
    </citation>
    <scope>NUCLEOTIDE SEQUENCE [LARGE SCALE GENOMIC DNA]</scope>
    <source>
        <strain evidence="8">cv. Hale</strain>
    </source>
</reference>
<keyword evidence="1 5" id="KW-0732">Signal</keyword>
<protein>
    <submittedName>
        <fullName evidence="7">Pectinesterase inhibitor, putative</fullName>
    </submittedName>
</protein>
<dbReference type="InterPro" id="IPR006501">
    <property type="entry name" value="Pectinesterase_inhib_dom"/>
</dbReference>
<dbReference type="EMBL" id="EQ973815">
    <property type="protein sequence ID" value="EEF45148.1"/>
    <property type="molecule type" value="Genomic_DNA"/>
</dbReference>
<dbReference type="STRING" id="3988.B9RU29"/>
<evidence type="ECO:0000256" key="5">
    <source>
        <dbReference type="SAM" id="SignalP"/>
    </source>
</evidence>
<evidence type="ECO:0000256" key="2">
    <source>
        <dbReference type="ARBA" id="ARBA00023157"/>
    </source>
</evidence>
<comment type="similarity">
    <text evidence="4">Belongs to the PMEI family.</text>
</comment>
<dbReference type="Gene3D" id="1.20.140.40">
    <property type="entry name" value="Invertase/pectin methylesterase inhibitor family protein"/>
    <property type="match status" value="1"/>
</dbReference>
<dbReference type="GO" id="GO:0009827">
    <property type="term" value="P:plant-type cell wall modification"/>
    <property type="evidence" value="ECO:0000318"/>
    <property type="project" value="GO_Central"/>
</dbReference>
<dbReference type="OrthoDB" id="773291at2759"/>
<dbReference type="SUPFAM" id="SSF101148">
    <property type="entry name" value="Plant invertase/pectin methylesterase inhibitor"/>
    <property type="match status" value="1"/>
</dbReference>
<dbReference type="InParanoid" id="B9RU29"/>
<keyword evidence="3" id="KW-0325">Glycoprotein</keyword>
<keyword evidence="8" id="KW-1185">Reference proteome</keyword>
<evidence type="ECO:0000259" key="6">
    <source>
        <dbReference type="SMART" id="SM00856"/>
    </source>
</evidence>
<feature type="chain" id="PRO_5002888610" evidence="5">
    <location>
        <begin position="22"/>
        <end position="184"/>
    </location>
</feature>
<dbReference type="AlphaFoldDB" id="B9RU29"/>
<dbReference type="GO" id="GO:0009505">
    <property type="term" value="C:plant-type cell wall"/>
    <property type="evidence" value="ECO:0000318"/>
    <property type="project" value="GO_Central"/>
</dbReference>
<dbReference type="eggNOG" id="ENOG502RXIR">
    <property type="taxonomic scope" value="Eukaryota"/>
</dbReference>
<dbReference type="CDD" id="cd14859">
    <property type="entry name" value="PMEI_like"/>
    <property type="match status" value="1"/>
</dbReference>